<protein>
    <recommendedName>
        <fullName evidence="1">Endonuclease/exonuclease/phosphatase domain-containing protein</fullName>
    </recommendedName>
</protein>
<keyword evidence="3" id="KW-1185">Reference proteome</keyword>
<dbReference type="PANTHER" id="PTHR33710:SF77">
    <property type="entry name" value="DNASE I-LIKE SUPERFAMILY PROTEIN"/>
    <property type="match status" value="1"/>
</dbReference>
<dbReference type="Gene3D" id="3.60.10.10">
    <property type="entry name" value="Endonuclease/exonuclease/phosphatase"/>
    <property type="match status" value="1"/>
</dbReference>
<evidence type="ECO:0000313" key="2">
    <source>
        <dbReference type="EMBL" id="KAF3495438.1"/>
    </source>
</evidence>
<dbReference type="InterPro" id="IPR036691">
    <property type="entry name" value="Endo/exonu/phosph_ase_sf"/>
</dbReference>
<dbReference type="EMBL" id="QGKV02002055">
    <property type="protein sequence ID" value="KAF3495438.1"/>
    <property type="molecule type" value="Genomic_DNA"/>
</dbReference>
<gene>
    <name evidence="2" type="ORF">DY000_02056030</name>
</gene>
<comment type="caution">
    <text evidence="2">The sequence shown here is derived from an EMBL/GenBank/DDBJ whole genome shotgun (WGS) entry which is preliminary data.</text>
</comment>
<accession>A0ABQ7ACV1</accession>
<evidence type="ECO:0000313" key="3">
    <source>
        <dbReference type="Proteomes" id="UP000266723"/>
    </source>
</evidence>
<dbReference type="Pfam" id="PF03372">
    <property type="entry name" value="Exo_endo_phos"/>
    <property type="match status" value="1"/>
</dbReference>
<feature type="domain" description="Endonuclease/exonuclease/phosphatase" evidence="1">
    <location>
        <begin position="8"/>
        <end position="147"/>
    </location>
</feature>
<organism evidence="2 3">
    <name type="scientific">Brassica cretica</name>
    <name type="common">Mustard</name>
    <dbReference type="NCBI Taxonomy" id="69181"/>
    <lineage>
        <taxon>Eukaryota</taxon>
        <taxon>Viridiplantae</taxon>
        <taxon>Streptophyta</taxon>
        <taxon>Embryophyta</taxon>
        <taxon>Tracheophyta</taxon>
        <taxon>Spermatophyta</taxon>
        <taxon>Magnoliopsida</taxon>
        <taxon>eudicotyledons</taxon>
        <taxon>Gunneridae</taxon>
        <taxon>Pentapetalae</taxon>
        <taxon>rosids</taxon>
        <taxon>malvids</taxon>
        <taxon>Brassicales</taxon>
        <taxon>Brassicaceae</taxon>
        <taxon>Brassiceae</taxon>
        <taxon>Brassica</taxon>
    </lineage>
</organism>
<name>A0ABQ7ACV1_BRACR</name>
<dbReference type="InterPro" id="IPR005135">
    <property type="entry name" value="Endo/exonuclease/phosphatase"/>
</dbReference>
<evidence type="ECO:0000259" key="1">
    <source>
        <dbReference type="Pfam" id="PF03372"/>
    </source>
</evidence>
<dbReference type="Proteomes" id="UP000266723">
    <property type="component" value="Unassembled WGS sequence"/>
</dbReference>
<reference evidence="2 3" key="1">
    <citation type="journal article" date="2020" name="BMC Genomics">
        <title>Intraspecific diversification of the crop wild relative Brassica cretica Lam. using demographic model selection.</title>
        <authorList>
            <person name="Kioukis A."/>
            <person name="Michalopoulou V.A."/>
            <person name="Briers L."/>
            <person name="Pirintsos S."/>
            <person name="Studholme D.J."/>
            <person name="Pavlidis P."/>
            <person name="Sarris P.F."/>
        </authorList>
    </citation>
    <scope>NUCLEOTIDE SEQUENCE [LARGE SCALE GENOMIC DNA]</scope>
    <source>
        <strain evidence="3">cv. PFS-1207/04</strain>
    </source>
</reference>
<dbReference type="PANTHER" id="PTHR33710">
    <property type="entry name" value="BNAC02G09200D PROTEIN"/>
    <property type="match status" value="1"/>
</dbReference>
<sequence>MCTKTFFWNIRGFNDPDKHRHFASWLLLNQPIVGVILESHIKEQNLSPIMQRVCQGWSYFSNHDTDEDGRIILMWKFPASVNILHQSKQSITCSVSVPGTVDFYFTAVYALNLREERITLWEDLKEVQTTLFLETKNWIVGGDLNQIIHFSEHPSPTVDHLTSDMLELKDTLMEIGIMDLRYQGCSHTWTNKSLAAPITKKLYKVLVNEAWSDSFPDITATFLPFEFSDHTPCLINLSTPLPTTGTKPFKFLNFLTTLPQFLDAIGEAWILCGNRALDLHVLAYKLKQIKRAIKTLNRERLSDIQKRMSITNDLLKVLQVQAMEDPTPENFEAEKIMHHKWTFLRGIEEAFFKQKSRINWLHLGDQNTLFFMKVATARFSYNSICSLLLPNGELITDPELMCRIAVEHFTNILAPSILPQLSSPFSWFLQIQPYRCDPS</sequence>
<proteinExistence type="predicted"/>
<dbReference type="SUPFAM" id="SSF56219">
    <property type="entry name" value="DNase I-like"/>
    <property type="match status" value="1"/>
</dbReference>